<dbReference type="InterPro" id="IPR036452">
    <property type="entry name" value="Ribo_hydro-like"/>
</dbReference>
<feature type="domain" description="Inosine/uridine-preferring nucleoside hydrolase" evidence="1">
    <location>
        <begin position="6"/>
        <end position="44"/>
    </location>
</feature>
<comment type="caution">
    <text evidence="2">The sequence shown here is derived from an EMBL/GenBank/DDBJ whole genome shotgun (WGS) entry which is preliminary data.</text>
</comment>
<proteinExistence type="predicted"/>
<protein>
    <recommendedName>
        <fullName evidence="1">Inosine/uridine-preferring nucleoside hydrolase domain-containing protein</fullName>
    </recommendedName>
</protein>
<evidence type="ECO:0000259" key="1">
    <source>
        <dbReference type="Pfam" id="PF01156"/>
    </source>
</evidence>
<sequence>MPIKHAILFLLYPDVMDQVCAYYIMGGAFLFPGNVTPVSEANFYPALTGSKTPTSKFSESKEVRWGINCP</sequence>
<dbReference type="Proteomes" id="UP001248134">
    <property type="component" value="Unassembled WGS sequence"/>
</dbReference>
<dbReference type="EMBL" id="VLYX01000016">
    <property type="protein sequence ID" value="MDR4327368.1"/>
    <property type="molecule type" value="Genomic_DNA"/>
</dbReference>
<dbReference type="AlphaFoldDB" id="A0AAJ1YZM3"/>
<organism evidence="2 3">
    <name type="scientific">Bacillus pseudomycoides</name>
    <dbReference type="NCBI Taxonomy" id="64104"/>
    <lineage>
        <taxon>Bacteria</taxon>
        <taxon>Bacillati</taxon>
        <taxon>Bacillota</taxon>
        <taxon>Bacilli</taxon>
        <taxon>Bacillales</taxon>
        <taxon>Bacillaceae</taxon>
        <taxon>Bacillus</taxon>
        <taxon>Bacillus cereus group</taxon>
    </lineage>
</organism>
<accession>A0AAJ1YZM3</accession>
<evidence type="ECO:0000313" key="2">
    <source>
        <dbReference type="EMBL" id="MDR4327368.1"/>
    </source>
</evidence>
<dbReference type="SUPFAM" id="SSF53590">
    <property type="entry name" value="Nucleoside hydrolase"/>
    <property type="match status" value="1"/>
</dbReference>
<evidence type="ECO:0000313" key="3">
    <source>
        <dbReference type="Proteomes" id="UP001248134"/>
    </source>
</evidence>
<name>A0AAJ1YZM3_9BACI</name>
<gene>
    <name evidence="2" type="ORF">FOS08_15960</name>
</gene>
<dbReference type="Gene3D" id="3.90.245.10">
    <property type="entry name" value="Ribonucleoside hydrolase-like"/>
    <property type="match status" value="1"/>
</dbReference>
<dbReference type="Pfam" id="PF01156">
    <property type="entry name" value="IU_nuc_hydro"/>
    <property type="match status" value="1"/>
</dbReference>
<dbReference type="GO" id="GO:0016799">
    <property type="term" value="F:hydrolase activity, hydrolyzing N-glycosyl compounds"/>
    <property type="evidence" value="ECO:0007669"/>
    <property type="project" value="InterPro"/>
</dbReference>
<reference evidence="2" key="1">
    <citation type="submission" date="2019-07" db="EMBL/GenBank/DDBJ databases">
        <title>Phylogenomic Reclassification of ATCC Bacillus Strains and Various Taxa within the Genus Bacillus.</title>
        <authorList>
            <person name="Riojas M.A."/>
            <person name="Frank A.M."/>
            <person name="Fenn S.L."/>
            <person name="King S.P."/>
            <person name="Brower S.M."/>
            <person name="Hazbon M.H."/>
        </authorList>
    </citation>
    <scope>NUCLEOTIDE SEQUENCE</scope>
    <source>
        <strain evidence="2">NR-12239</strain>
    </source>
</reference>
<dbReference type="InterPro" id="IPR001910">
    <property type="entry name" value="Inosine/uridine_hydrolase_dom"/>
</dbReference>